<feature type="domain" description="Dienelactone hydrolase" evidence="1">
    <location>
        <begin position="39"/>
        <end position="213"/>
    </location>
</feature>
<name>A0ABN9RL81_9DINO</name>
<proteinExistence type="predicted"/>
<sequence length="269" mass="29335">MQPPCCPSGPTPVAPPEDYQEQGEEILVEALPCYQSGEPTSQAAVLVLSDIFGWRSGRTRQICDKIASQGFLVILPNFFHDDGWDHNKPLTGWSCPWYFFKHLMWYGWYKHDPEKSRYSCSCLPVSSNVGTTLRHLVSHCGADSSRTLAVLGFCWGGWLALRACGISGVSCGVAVHPTMNMETFHGGDLGDAYKKIRVPVMCLSAGDDPVDAKPGGPLDEALKSKPFGQELAYCASFLRCAMVGSHAAATMTPQFSEILGVGGWLWMPP</sequence>
<dbReference type="PANTHER" id="PTHR17630">
    <property type="entry name" value="DIENELACTONE HYDROLASE"/>
    <property type="match status" value="1"/>
</dbReference>
<comment type="caution">
    <text evidence="2">The sequence shown here is derived from an EMBL/GenBank/DDBJ whole genome shotgun (WGS) entry which is preliminary data.</text>
</comment>
<dbReference type="Gene3D" id="3.40.50.1820">
    <property type="entry name" value="alpha/beta hydrolase"/>
    <property type="match status" value="1"/>
</dbReference>
<protein>
    <recommendedName>
        <fullName evidence="1">Dienelactone hydrolase domain-containing protein</fullName>
    </recommendedName>
</protein>
<dbReference type="SUPFAM" id="SSF53474">
    <property type="entry name" value="alpha/beta-Hydrolases"/>
    <property type="match status" value="1"/>
</dbReference>
<keyword evidence="3" id="KW-1185">Reference proteome</keyword>
<dbReference type="InterPro" id="IPR029058">
    <property type="entry name" value="AB_hydrolase_fold"/>
</dbReference>
<organism evidence="2 3">
    <name type="scientific">Prorocentrum cordatum</name>
    <dbReference type="NCBI Taxonomy" id="2364126"/>
    <lineage>
        <taxon>Eukaryota</taxon>
        <taxon>Sar</taxon>
        <taxon>Alveolata</taxon>
        <taxon>Dinophyceae</taxon>
        <taxon>Prorocentrales</taxon>
        <taxon>Prorocentraceae</taxon>
        <taxon>Prorocentrum</taxon>
    </lineage>
</organism>
<evidence type="ECO:0000313" key="2">
    <source>
        <dbReference type="EMBL" id="CAK0818784.1"/>
    </source>
</evidence>
<accession>A0ABN9RL81</accession>
<dbReference type="EMBL" id="CAUYUJ010006825">
    <property type="protein sequence ID" value="CAK0818784.1"/>
    <property type="molecule type" value="Genomic_DNA"/>
</dbReference>
<evidence type="ECO:0000259" key="1">
    <source>
        <dbReference type="Pfam" id="PF01738"/>
    </source>
</evidence>
<dbReference type="Pfam" id="PF01738">
    <property type="entry name" value="DLH"/>
    <property type="match status" value="1"/>
</dbReference>
<gene>
    <name evidence="2" type="ORF">PCOR1329_LOCUS20939</name>
</gene>
<dbReference type="Proteomes" id="UP001189429">
    <property type="component" value="Unassembled WGS sequence"/>
</dbReference>
<reference evidence="2" key="1">
    <citation type="submission" date="2023-10" db="EMBL/GenBank/DDBJ databases">
        <authorList>
            <person name="Chen Y."/>
            <person name="Shah S."/>
            <person name="Dougan E. K."/>
            <person name="Thang M."/>
            <person name="Chan C."/>
        </authorList>
    </citation>
    <scope>NUCLEOTIDE SEQUENCE [LARGE SCALE GENOMIC DNA]</scope>
</reference>
<dbReference type="InterPro" id="IPR002925">
    <property type="entry name" value="Dienelactn_hydro"/>
</dbReference>
<evidence type="ECO:0000313" key="3">
    <source>
        <dbReference type="Proteomes" id="UP001189429"/>
    </source>
</evidence>
<dbReference type="PANTHER" id="PTHR17630:SF44">
    <property type="entry name" value="PROTEIN AIM2"/>
    <property type="match status" value="1"/>
</dbReference>